<feature type="compositionally biased region" description="Acidic residues" evidence="1">
    <location>
        <begin position="192"/>
        <end position="211"/>
    </location>
</feature>
<gene>
    <name evidence="4" type="ORF">GCM10010517_44070</name>
</gene>
<name>A0ABN3W359_9ACTN</name>
<comment type="caution">
    <text evidence="4">The sequence shown here is derived from an EMBL/GenBank/DDBJ whole genome shotgun (WGS) entry which is preliminary data.</text>
</comment>
<dbReference type="RefSeq" id="WP_344974596.1">
    <property type="nucleotide sequence ID" value="NZ_BAAAVI010000031.1"/>
</dbReference>
<evidence type="ECO:0000313" key="5">
    <source>
        <dbReference type="Proteomes" id="UP001500831"/>
    </source>
</evidence>
<keyword evidence="2" id="KW-1133">Transmembrane helix</keyword>
<organism evidence="4 5">
    <name type="scientific">Streptosporangium fragile</name>
    <dbReference type="NCBI Taxonomy" id="46186"/>
    <lineage>
        <taxon>Bacteria</taxon>
        <taxon>Bacillati</taxon>
        <taxon>Actinomycetota</taxon>
        <taxon>Actinomycetes</taxon>
        <taxon>Streptosporangiales</taxon>
        <taxon>Streptosporangiaceae</taxon>
        <taxon>Streptosporangium</taxon>
    </lineage>
</organism>
<feature type="transmembrane region" description="Helical" evidence="2">
    <location>
        <begin position="264"/>
        <end position="281"/>
    </location>
</feature>
<feature type="compositionally biased region" description="Low complexity" evidence="1">
    <location>
        <begin position="225"/>
        <end position="235"/>
    </location>
</feature>
<reference evidence="4 5" key="1">
    <citation type="journal article" date="2019" name="Int. J. Syst. Evol. Microbiol.">
        <title>The Global Catalogue of Microorganisms (GCM) 10K type strain sequencing project: providing services to taxonomists for standard genome sequencing and annotation.</title>
        <authorList>
            <consortium name="The Broad Institute Genomics Platform"/>
            <consortium name="The Broad Institute Genome Sequencing Center for Infectious Disease"/>
            <person name="Wu L."/>
            <person name="Ma J."/>
        </authorList>
    </citation>
    <scope>NUCLEOTIDE SEQUENCE [LARGE SCALE GENOMIC DNA]</scope>
    <source>
        <strain evidence="4 5">JCM 6242</strain>
    </source>
</reference>
<dbReference type="Proteomes" id="UP001500831">
    <property type="component" value="Unassembled WGS sequence"/>
</dbReference>
<accession>A0ABN3W359</accession>
<keyword evidence="2" id="KW-0812">Transmembrane</keyword>
<keyword evidence="3" id="KW-0732">Signal</keyword>
<dbReference type="EMBL" id="BAAAVI010000031">
    <property type="protein sequence ID" value="GAA2881163.1"/>
    <property type="molecule type" value="Genomic_DNA"/>
</dbReference>
<feature type="signal peptide" evidence="3">
    <location>
        <begin position="1"/>
        <end position="25"/>
    </location>
</feature>
<evidence type="ECO:0000313" key="4">
    <source>
        <dbReference type="EMBL" id="GAA2881163.1"/>
    </source>
</evidence>
<keyword evidence="2" id="KW-0472">Membrane</keyword>
<feature type="region of interest" description="Disordered" evidence="1">
    <location>
        <begin position="179"/>
        <end position="257"/>
    </location>
</feature>
<sequence>MRPRSILPFAALTAGLVLFCQPVHATLPEAGQGATVVTGIVEYRCVATGVDETQDIKVEVALTMPDDATTGKQMTIGWRGAYVDDTALRVPSTGLAGGTKLYAYASISGLAKLTSATGVGELGTLGAGQAIPLPTAVIPLRTTSSNAGTATVRPGDINFGTRPNEPSIRCEARNATALTTYPLTVASADGRPDEDDQPTEDDRPGEDDQPTEDDRLTTSPQPAHTVTATVTRTSTDGNGGVNRTPAGGAATGGGGESGPDGRTFVLIGFLLILAAATGLLLRRRSLPRG</sequence>
<feature type="chain" id="PRO_5045822913" evidence="3">
    <location>
        <begin position="26"/>
        <end position="289"/>
    </location>
</feature>
<feature type="region of interest" description="Disordered" evidence="1">
    <location>
        <begin position="146"/>
        <end position="166"/>
    </location>
</feature>
<proteinExistence type="predicted"/>
<keyword evidence="5" id="KW-1185">Reference proteome</keyword>
<evidence type="ECO:0000256" key="2">
    <source>
        <dbReference type="SAM" id="Phobius"/>
    </source>
</evidence>
<protein>
    <submittedName>
        <fullName evidence="4">Uncharacterized protein</fullName>
    </submittedName>
</protein>
<evidence type="ECO:0000256" key="1">
    <source>
        <dbReference type="SAM" id="MobiDB-lite"/>
    </source>
</evidence>
<evidence type="ECO:0000256" key="3">
    <source>
        <dbReference type="SAM" id="SignalP"/>
    </source>
</evidence>